<comment type="similarity">
    <text evidence="1 4 7">Belongs to the aldehyde dehydrogenase family.</text>
</comment>
<dbReference type="InterPro" id="IPR016162">
    <property type="entry name" value="Ald_DH_N"/>
</dbReference>
<protein>
    <recommendedName>
        <fullName evidence="4">Aldehyde dehydrogenase</fullName>
    </recommendedName>
</protein>
<evidence type="ECO:0000256" key="7">
    <source>
        <dbReference type="RuleBase" id="RU003345"/>
    </source>
</evidence>
<dbReference type="InterPro" id="IPR012394">
    <property type="entry name" value="Aldehyde_DH_NAD(P)"/>
</dbReference>
<dbReference type="InterPro" id="IPR029510">
    <property type="entry name" value="Ald_DH_CS_GLU"/>
</dbReference>
<evidence type="ECO:0000256" key="1">
    <source>
        <dbReference type="ARBA" id="ARBA00009986"/>
    </source>
</evidence>
<dbReference type="AlphaFoldDB" id="A0AA48KNR7"/>
<dbReference type="PIRSF" id="PIRSF036492">
    <property type="entry name" value="ALDH"/>
    <property type="match status" value="1"/>
</dbReference>
<dbReference type="Pfam" id="PF00171">
    <property type="entry name" value="Aldedh"/>
    <property type="match status" value="1"/>
</dbReference>
<dbReference type="RefSeq" id="WP_338290479.1">
    <property type="nucleotide sequence ID" value="NZ_AP027272.1"/>
</dbReference>
<dbReference type="PROSITE" id="PS00687">
    <property type="entry name" value="ALDEHYDE_DEHYDR_GLU"/>
    <property type="match status" value="1"/>
</dbReference>
<dbReference type="InterPro" id="IPR016161">
    <property type="entry name" value="Ald_DH/histidinol_DH"/>
</dbReference>
<dbReference type="GO" id="GO:0006081">
    <property type="term" value="P:aldehyde metabolic process"/>
    <property type="evidence" value="ECO:0007669"/>
    <property type="project" value="InterPro"/>
</dbReference>
<accession>A0AA48KNR7</accession>
<evidence type="ECO:0000256" key="2">
    <source>
        <dbReference type="ARBA" id="ARBA00023002"/>
    </source>
</evidence>
<dbReference type="SUPFAM" id="SSF53720">
    <property type="entry name" value="ALDH-like"/>
    <property type="match status" value="1"/>
</dbReference>
<feature type="active site" evidence="5 6">
    <location>
        <position position="215"/>
    </location>
</feature>
<dbReference type="EMBL" id="AP027272">
    <property type="protein sequence ID" value="BDX04668.1"/>
    <property type="molecule type" value="Genomic_DNA"/>
</dbReference>
<gene>
    <name evidence="9" type="ORF">MACH26_01890</name>
</gene>
<evidence type="ECO:0000256" key="3">
    <source>
        <dbReference type="ARBA" id="ARBA00023027"/>
    </source>
</evidence>
<dbReference type="Proteomes" id="UP001333710">
    <property type="component" value="Chromosome"/>
</dbReference>
<keyword evidence="2 4" id="KW-0560">Oxidoreductase</keyword>
<dbReference type="Gene3D" id="3.40.309.10">
    <property type="entry name" value="Aldehyde Dehydrogenase, Chain A, domain 2"/>
    <property type="match status" value="1"/>
</dbReference>
<dbReference type="Gene3D" id="3.40.605.10">
    <property type="entry name" value="Aldehyde Dehydrogenase, Chain A, domain 1"/>
    <property type="match status" value="1"/>
</dbReference>
<dbReference type="KEGG" id="pmaw:MACH26_01890"/>
<dbReference type="FunFam" id="3.40.605.10:FF:000004">
    <property type="entry name" value="Aldehyde dehydrogenase"/>
    <property type="match status" value="1"/>
</dbReference>
<name>A0AA48KNR7_9ALTE</name>
<dbReference type="PANTHER" id="PTHR43570">
    <property type="entry name" value="ALDEHYDE DEHYDROGENASE"/>
    <property type="match status" value="1"/>
</dbReference>
<evidence type="ECO:0000259" key="8">
    <source>
        <dbReference type="Pfam" id="PF00171"/>
    </source>
</evidence>
<dbReference type="InterPro" id="IPR015590">
    <property type="entry name" value="Aldehyde_DH_dom"/>
</dbReference>
<dbReference type="InterPro" id="IPR016163">
    <property type="entry name" value="Ald_DH_C"/>
</dbReference>
<dbReference type="GO" id="GO:0005737">
    <property type="term" value="C:cytoplasm"/>
    <property type="evidence" value="ECO:0007669"/>
    <property type="project" value="TreeGrafter"/>
</dbReference>
<sequence length="461" mass="51232">MDAKNANSIPDIVTRLRNTYATGKTRSAQWRIQQLQQVKKMTLDNEEKIRAALEADLGKCQQEAWTAEISYISTEVDHTIKHLKKWMKPRKVKTPLVAQPGKSYLQPEPLGVALIIGAWNYPWQLVIAPYVAALSAGNCAILKPSELAENTSRLMAELVPKYLDGDAVAVVEGGVEESTELLKQRFDHILYTGGEAVGKIVMRAAAEHLTPVTLELGGKSPCVVDKSANLDVTVSRIAWCKWMNAGQTCVAPDYILVDESIKEAFIEKLQAKITDFYGEQPADSKDYARIINTRHWARIMGLLDGQNVITGGEGDEQTRYIAPTLVLEPDPESTLMQQEIFGPVLPILTYRKTEEAVHFINQRSKPLAMYVFSKDKLVTHAVLHQTSAGNVCVNDGMMFMTNQDLPFGGVGTSGMGSYCGQAGFDTFSHLKAVMERSFALDVDIRYPPYTEKKLKMLKMMV</sequence>
<dbReference type="FunFam" id="3.40.309.10:FF:000003">
    <property type="entry name" value="Aldehyde dehydrogenase"/>
    <property type="match status" value="1"/>
</dbReference>
<dbReference type="CDD" id="cd07087">
    <property type="entry name" value="ALDH_F3-13-14_CALDH-like"/>
    <property type="match status" value="1"/>
</dbReference>
<evidence type="ECO:0000313" key="10">
    <source>
        <dbReference type="Proteomes" id="UP001333710"/>
    </source>
</evidence>
<feature type="active site" evidence="5">
    <location>
        <position position="249"/>
    </location>
</feature>
<keyword evidence="3" id="KW-0520">NAD</keyword>
<evidence type="ECO:0000256" key="6">
    <source>
        <dbReference type="PROSITE-ProRule" id="PRU10007"/>
    </source>
</evidence>
<dbReference type="PANTHER" id="PTHR43570:SF16">
    <property type="entry name" value="ALDEHYDE DEHYDROGENASE TYPE III, ISOFORM Q"/>
    <property type="match status" value="1"/>
</dbReference>
<evidence type="ECO:0000256" key="4">
    <source>
        <dbReference type="PIRNR" id="PIRNR036492"/>
    </source>
</evidence>
<feature type="domain" description="Aldehyde dehydrogenase" evidence="8">
    <location>
        <begin position="6"/>
        <end position="433"/>
    </location>
</feature>
<dbReference type="GO" id="GO:0004029">
    <property type="term" value="F:aldehyde dehydrogenase (NAD+) activity"/>
    <property type="evidence" value="ECO:0007669"/>
    <property type="project" value="TreeGrafter"/>
</dbReference>
<evidence type="ECO:0000313" key="9">
    <source>
        <dbReference type="EMBL" id="BDX04668.1"/>
    </source>
</evidence>
<organism evidence="9 10">
    <name type="scientific">Planctobacterium marinum</name>
    <dbReference type="NCBI Taxonomy" id="1631968"/>
    <lineage>
        <taxon>Bacteria</taxon>
        <taxon>Pseudomonadati</taxon>
        <taxon>Pseudomonadota</taxon>
        <taxon>Gammaproteobacteria</taxon>
        <taxon>Alteromonadales</taxon>
        <taxon>Alteromonadaceae</taxon>
        <taxon>Planctobacterium</taxon>
    </lineage>
</organism>
<reference evidence="9" key="1">
    <citation type="submission" date="2023-01" db="EMBL/GenBank/DDBJ databases">
        <title>Complete genome sequence of Planctobacterium marinum strain Dej080120_11.</title>
        <authorList>
            <person name="Ueki S."/>
            <person name="Maruyama F."/>
        </authorList>
    </citation>
    <scope>NUCLEOTIDE SEQUENCE</scope>
    <source>
        <strain evidence="9">Dej080120_11</strain>
    </source>
</reference>
<keyword evidence="10" id="KW-1185">Reference proteome</keyword>
<proteinExistence type="inferred from homology"/>
<evidence type="ECO:0000256" key="5">
    <source>
        <dbReference type="PIRSR" id="PIRSR036492-1"/>
    </source>
</evidence>